<reference evidence="1 2" key="1">
    <citation type="journal article" date="2016" name="Nat. Commun.">
        <title>Thousands of microbial genomes shed light on interconnected biogeochemical processes in an aquifer system.</title>
        <authorList>
            <person name="Anantharaman K."/>
            <person name="Brown C.T."/>
            <person name="Hug L.A."/>
            <person name="Sharon I."/>
            <person name="Castelle C.J."/>
            <person name="Probst A.J."/>
            <person name="Thomas B.C."/>
            <person name="Singh A."/>
            <person name="Wilkins M.J."/>
            <person name="Karaoz U."/>
            <person name="Brodie E.L."/>
            <person name="Williams K.H."/>
            <person name="Hubbard S.S."/>
            <person name="Banfield J.F."/>
        </authorList>
    </citation>
    <scope>NUCLEOTIDE SEQUENCE [LARGE SCALE GENOMIC DNA]</scope>
</reference>
<dbReference type="STRING" id="1798382.A3D77_02080"/>
<name>A0A1F5ZUC7_9BACT</name>
<evidence type="ECO:0008006" key="3">
    <source>
        <dbReference type="Google" id="ProtNLM"/>
    </source>
</evidence>
<dbReference type="AlphaFoldDB" id="A0A1F5ZUC7"/>
<evidence type="ECO:0000313" key="1">
    <source>
        <dbReference type="EMBL" id="OGG16079.1"/>
    </source>
</evidence>
<organism evidence="1 2">
    <name type="scientific">Candidatus Gottesmanbacteria bacterium RIFCSPHIGHO2_02_FULL_39_11</name>
    <dbReference type="NCBI Taxonomy" id="1798382"/>
    <lineage>
        <taxon>Bacteria</taxon>
        <taxon>Candidatus Gottesmaniibacteriota</taxon>
    </lineage>
</organism>
<accession>A0A1F5ZUC7</accession>
<comment type="caution">
    <text evidence="1">The sequence shown here is derived from an EMBL/GenBank/DDBJ whole genome shotgun (WGS) entry which is preliminary data.</text>
</comment>
<proteinExistence type="predicted"/>
<evidence type="ECO:0000313" key="2">
    <source>
        <dbReference type="Proteomes" id="UP000176923"/>
    </source>
</evidence>
<dbReference type="EMBL" id="MFJL01000015">
    <property type="protein sequence ID" value="OGG16079.1"/>
    <property type="molecule type" value="Genomic_DNA"/>
</dbReference>
<gene>
    <name evidence="1" type="ORF">A3D77_02080</name>
</gene>
<protein>
    <recommendedName>
        <fullName evidence="3">DUF2795 domain-containing protein</fullName>
    </recommendedName>
</protein>
<dbReference type="Proteomes" id="UP000176923">
    <property type="component" value="Unassembled WGS sequence"/>
</dbReference>
<sequence length="72" mass="7833">MKDIKNAIKHLSSHQKYPATKAELVAECDNLSDFSQEDKNWFKNHLAEGVYSSSDEVITALGLSGSGMSAGM</sequence>